<dbReference type="GO" id="GO:0051082">
    <property type="term" value="F:unfolded protein binding"/>
    <property type="evidence" value="ECO:0007669"/>
    <property type="project" value="InterPro"/>
</dbReference>
<dbReference type="STRING" id="1169540.A0A0G4EJ01"/>
<dbReference type="GO" id="GO:0140662">
    <property type="term" value="F:ATP-dependent protein folding chaperone"/>
    <property type="evidence" value="ECO:0007669"/>
    <property type="project" value="InterPro"/>
</dbReference>
<dbReference type="FunFam" id="1.10.560.10:FF:000058">
    <property type="entry name" value="T-complex protein 1 subunit zeta"/>
    <property type="match status" value="1"/>
</dbReference>
<dbReference type="Gene3D" id="3.30.260.10">
    <property type="entry name" value="TCP-1-like chaperonin intermediate domain"/>
    <property type="match status" value="1"/>
</dbReference>
<dbReference type="Gene3D" id="3.50.7.10">
    <property type="entry name" value="GroEL"/>
    <property type="match status" value="1"/>
</dbReference>
<dbReference type="PhylomeDB" id="A0A0G4EJ01"/>
<dbReference type="PROSITE" id="PS00750">
    <property type="entry name" value="TCP1_1"/>
    <property type="match status" value="1"/>
</dbReference>
<dbReference type="VEuPathDB" id="CryptoDB:Vbra_12140"/>
<evidence type="ECO:0000256" key="3">
    <source>
        <dbReference type="ARBA" id="ARBA00022490"/>
    </source>
</evidence>
<dbReference type="InterPro" id="IPR012722">
    <property type="entry name" value="Chap_CCT_zeta"/>
</dbReference>
<dbReference type="OMA" id="LHPRIMT"/>
<proteinExistence type="inferred from homology"/>
<keyword evidence="6 7" id="KW-0143">Chaperone</keyword>
<evidence type="ECO:0008006" key="10">
    <source>
        <dbReference type="Google" id="ProtNLM"/>
    </source>
</evidence>
<dbReference type="SUPFAM" id="SSF52029">
    <property type="entry name" value="GroEL apical domain-like"/>
    <property type="match status" value="1"/>
</dbReference>
<evidence type="ECO:0000256" key="6">
    <source>
        <dbReference type="ARBA" id="ARBA00023186"/>
    </source>
</evidence>
<dbReference type="CDD" id="cd03342">
    <property type="entry name" value="TCP1_zeta"/>
    <property type="match status" value="1"/>
</dbReference>
<dbReference type="InterPro" id="IPR027413">
    <property type="entry name" value="GROEL-like_equatorial_sf"/>
</dbReference>
<dbReference type="GO" id="GO:0016887">
    <property type="term" value="F:ATP hydrolysis activity"/>
    <property type="evidence" value="ECO:0007669"/>
    <property type="project" value="InterPro"/>
</dbReference>
<keyword evidence="5 7" id="KW-0067">ATP-binding</keyword>
<accession>A0A0G4EJ01</accession>
<gene>
    <name evidence="8" type="ORF">Vbra_12140</name>
</gene>
<sequence>MAVSTVNARADVLKKSAALAVNCNAAKGLQEVLKSNLGPRGTLKMLVGGAGQIKITKDGCVLLNEMQIQHPTASMIARAATAQDDITGDGTTSHVLLVGELMKQAERYVLEGVHPRILCEGFDLARKEVLNFLDTFKVPSLSDKGEPDRELLTCVARTALRTKLHTQLADQLTDIVVEAVLMIRPKDNPGEEQSMPIDLHRVELIHMKHKLTSDTRLVRGLALDHGSRHADMPKRLARCKILTCNVSLEYEKSEINSGFFYSSAEEREKLVIAERKYTDEKVMKIIELKRQVCTPESGFSFVVLNQKGIDPPSLDMLAKENIIALRRVKRRNMERLTLACGGSAVNSVDDLTPEDLGYADEVYEYTLGDEKYTFVEGLKNPQSCTVLIKGPTDHAIAQLKDATRDGLRAVKNTIEDKFLVPGAGAFEIAAYAHLQTYQKSVSGKVKLGIQAFADALLTIPKTLADNSGLDAQDTILHLLEEHEKTKEPVGMDVMTGDAMPPAMEGIWDNYRVKRQMIGLAPSLAQQLLLVDEVIKAGKQMRAQD</sequence>
<dbReference type="FunFam" id="1.10.560.10:FF:000038">
    <property type="entry name" value="Chaperonin containing TCP1 subunit 6B"/>
    <property type="match status" value="1"/>
</dbReference>
<dbReference type="SUPFAM" id="SSF54849">
    <property type="entry name" value="GroEL-intermediate domain like"/>
    <property type="match status" value="1"/>
</dbReference>
<organism evidence="8 9">
    <name type="scientific">Vitrella brassicaformis (strain CCMP3155)</name>
    <dbReference type="NCBI Taxonomy" id="1169540"/>
    <lineage>
        <taxon>Eukaryota</taxon>
        <taxon>Sar</taxon>
        <taxon>Alveolata</taxon>
        <taxon>Colpodellida</taxon>
        <taxon>Vitrellaceae</taxon>
        <taxon>Vitrella</taxon>
    </lineage>
</organism>
<comment type="similarity">
    <text evidence="2 7">Belongs to the TCP-1 chaperonin family.</text>
</comment>
<dbReference type="FunFam" id="3.30.260.10:FF:000017">
    <property type="entry name" value="T-complex protein 1 subunit zeta"/>
    <property type="match status" value="1"/>
</dbReference>
<evidence type="ECO:0000313" key="9">
    <source>
        <dbReference type="Proteomes" id="UP000041254"/>
    </source>
</evidence>
<keyword evidence="3" id="KW-0963">Cytoplasm</keyword>
<dbReference type="SUPFAM" id="SSF48592">
    <property type="entry name" value="GroEL equatorial domain-like"/>
    <property type="match status" value="1"/>
</dbReference>
<evidence type="ECO:0000256" key="2">
    <source>
        <dbReference type="ARBA" id="ARBA00008020"/>
    </source>
</evidence>
<dbReference type="PROSITE" id="PS00995">
    <property type="entry name" value="TCP1_3"/>
    <property type="match status" value="1"/>
</dbReference>
<dbReference type="InterPro" id="IPR027409">
    <property type="entry name" value="GroEL-like_apical_dom_sf"/>
</dbReference>
<dbReference type="InterPro" id="IPR017998">
    <property type="entry name" value="Chaperone_TCP-1"/>
</dbReference>
<dbReference type="EMBL" id="CDMY01000251">
    <property type="protein sequence ID" value="CEL96991.1"/>
    <property type="molecule type" value="Genomic_DNA"/>
</dbReference>
<dbReference type="Gene3D" id="1.10.560.10">
    <property type="entry name" value="GroEL-like equatorial domain"/>
    <property type="match status" value="1"/>
</dbReference>
<comment type="subcellular location">
    <subcellularLocation>
        <location evidence="1">Cytoplasm</location>
    </subcellularLocation>
</comment>
<evidence type="ECO:0000256" key="1">
    <source>
        <dbReference type="ARBA" id="ARBA00004496"/>
    </source>
</evidence>
<dbReference type="InterPro" id="IPR027410">
    <property type="entry name" value="TCP-1-like_intermed_sf"/>
</dbReference>
<dbReference type="NCBIfam" id="NF041083">
    <property type="entry name" value="thermosome_beta"/>
    <property type="match status" value="1"/>
</dbReference>
<evidence type="ECO:0000256" key="4">
    <source>
        <dbReference type="ARBA" id="ARBA00022741"/>
    </source>
</evidence>
<name>A0A0G4EJ01_VITBC</name>
<dbReference type="PANTHER" id="PTHR11353">
    <property type="entry name" value="CHAPERONIN"/>
    <property type="match status" value="1"/>
</dbReference>
<dbReference type="GO" id="GO:0005524">
    <property type="term" value="F:ATP binding"/>
    <property type="evidence" value="ECO:0007669"/>
    <property type="project" value="UniProtKB-KW"/>
</dbReference>
<dbReference type="Proteomes" id="UP000041254">
    <property type="component" value="Unassembled WGS sequence"/>
</dbReference>
<protein>
    <recommendedName>
        <fullName evidence="10">T-complex protein 1 subunit zeta</fullName>
    </recommendedName>
</protein>
<dbReference type="FunCoup" id="A0A0G4EJ01">
    <property type="interactions" value="598"/>
</dbReference>
<dbReference type="PRINTS" id="PR00304">
    <property type="entry name" value="TCOMPLEXTCP1"/>
</dbReference>
<evidence type="ECO:0000313" key="8">
    <source>
        <dbReference type="EMBL" id="CEL96991.1"/>
    </source>
</evidence>
<evidence type="ECO:0000256" key="5">
    <source>
        <dbReference type="ARBA" id="ARBA00022840"/>
    </source>
</evidence>
<dbReference type="InterPro" id="IPR002194">
    <property type="entry name" value="Chaperonin_TCP-1_CS"/>
</dbReference>
<reference evidence="8 9" key="1">
    <citation type="submission" date="2014-11" db="EMBL/GenBank/DDBJ databases">
        <authorList>
            <person name="Zhu J."/>
            <person name="Qi W."/>
            <person name="Song R."/>
        </authorList>
    </citation>
    <scope>NUCLEOTIDE SEQUENCE [LARGE SCALE GENOMIC DNA]</scope>
</reference>
<dbReference type="AlphaFoldDB" id="A0A0G4EJ01"/>
<dbReference type="InterPro" id="IPR002423">
    <property type="entry name" value="Cpn60/GroEL/TCP-1"/>
</dbReference>
<dbReference type="InterPro" id="IPR053374">
    <property type="entry name" value="TCP-1_chaperonin"/>
</dbReference>
<keyword evidence="4 7" id="KW-0547">Nucleotide-binding</keyword>
<dbReference type="Pfam" id="PF00118">
    <property type="entry name" value="Cpn60_TCP1"/>
    <property type="match status" value="1"/>
</dbReference>
<keyword evidence="9" id="KW-1185">Reference proteome</keyword>
<dbReference type="InParanoid" id="A0A0G4EJ01"/>
<evidence type="ECO:0000256" key="7">
    <source>
        <dbReference type="RuleBase" id="RU004187"/>
    </source>
</evidence>
<dbReference type="OrthoDB" id="10052040at2759"/>
<dbReference type="NCBIfam" id="TIGR02347">
    <property type="entry name" value="chap_CCT_zeta"/>
    <property type="match status" value="1"/>
</dbReference>
<dbReference type="FunFam" id="3.50.7.10:FF:000004">
    <property type="entry name" value="T-complex protein 1 subunit zeta"/>
    <property type="match status" value="1"/>
</dbReference>
<dbReference type="GO" id="GO:0005737">
    <property type="term" value="C:cytoplasm"/>
    <property type="evidence" value="ECO:0007669"/>
    <property type="project" value="UniProtKB-SubCell"/>
</dbReference>